<evidence type="ECO:0000256" key="1">
    <source>
        <dbReference type="SAM" id="MobiDB-lite"/>
    </source>
</evidence>
<dbReference type="Gene3D" id="1.20.5.1500">
    <property type="match status" value="1"/>
</dbReference>
<name>A0ABR2LI10_9ASPA</name>
<accession>A0ABR2LI10</accession>
<sequence length="61" mass="6612">MAADKGKKSKVAEQGAGDDAADHIDGELVLSIEKLQELQDDLDKFDQPSVQFAVFSSDEKC</sequence>
<comment type="caution">
    <text evidence="2">The sequence shown here is derived from an EMBL/GenBank/DDBJ whole genome shotgun (WGS) entry which is preliminary data.</text>
</comment>
<proteinExistence type="predicted"/>
<reference evidence="2 3" key="1">
    <citation type="journal article" date="2022" name="Nat. Plants">
        <title>Genomes of leafy and leafless Platanthera orchids illuminate the evolution of mycoheterotrophy.</title>
        <authorList>
            <person name="Li M.H."/>
            <person name="Liu K.W."/>
            <person name="Li Z."/>
            <person name="Lu H.C."/>
            <person name="Ye Q.L."/>
            <person name="Zhang D."/>
            <person name="Wang J.Y."/>
            <person name="Li Y.F."/>
            <person name="Zhong Z.M."/>
            <person name="Liu X."/>
            <person name="Yu X."/>
            <person name="Liu D.K."/>
            <person name="Tu X.D."/>
            <person name="Liu B."/>
            <person name="Hao Y."/>
            <person name="Liao X.Y."/>
            <person name="Jiang Y.T."/>
            <person name="Sun W.H."/>
            <person name="Chen J."/>
            <person name="Chen Y.Q."/>
            <person name="Ai Y."/>
            <person name="Zhai J.W."/>
            <person name="Wu S.S."/>
            <person name="Zhou Z."/>
            <person name="Hsiao Y.Y."/>
            <person name="Wu W.L."/>
            <person name="Chen Y.Y."/>
            <person name="Lin Y.F."/>
            <person name="Hsu J.L."/>
            <person name="Li C.Y."/>
            <person name="Wang Z.W."/>
            <person name="Zhao X."/>
            <person name="Zhong W.Y."/>
            <person name="Ma X.K."/>
            <person name="Ma L."/>
            <person name="Huang J."/>
            <person name="Chen G.Z."/>
            <person name="Huang M.Z."/>
            <person name="Huang L."/>
            <person name="Peng D.H."/>
            <person name="Luo Y.B."/>
            <person name="Zou S.Q."/>
            <person name="Chen S.P."/>
            <person name="Lan S."/>
            <person name="Tsai W.C."/>
            <person name="Van de Peer Y."/>
            <person name="Liu Z.J."/>
        </authorList>
    </citation>
    <scope>NUCLEOTIDE SEQUENCE [LARGE SCALE GENOMIC DNA]</scope>
    <source>
        <strain evidence="2">Lor288</strain>
    </source>
</reference>
<evidence type="ECO:0000313" key="3">
    <source>
        <dbReference type="Proteomes" id="UP001412067"/>
    </source>
</evidence>
<gene>
    <name evidence="2" type="ORF">KSP40_PGU008417</name>
</gene>
<dbReference type="EMBL" id="JBBWWR010000019">
    <property type="protein sequence ID" value="KAK8941784.1"/>
    <property type="molecule type" value="Genomic_DNA"/>
</dbReference>
<feature type="region of interest" description="Disordered" evidence="1">
    <location>
        <begin position="1"/>
        <end position="23"/>
    </location>
</feature>
<keyword evidence="3" id="KW-1185">Reference proteome</keyword>
<dbReference type="Proteomes" id="UP001412067">
    <property type="component" value="Unassembled WGS sequence"/>
</dbReference>
<evidence type="ECO:0000313" key="2">
    <source>
        <dbReference type="EMBL" id="KAK8941784.1"/>
    </source>
</evidence>
<organism evidence="2 3">
    <name type="scientific">Platanthera guangdongensis</name>
    <dbReference type="NCBI Taxonomy" id="2320717"/>
    <lineage>
        <taxon>Eukaryota</taxon>
        <taxon>Viridiplantae</taxon>
        <taxon>Streptophyta</taxon>
        <taxon>Embryophyta</taxon>
        <taxon>Tracheophyta</taxon>
        <taxon>Spermatophyta</taxon>
        <taxon>Magnoliopsida</taxon>
        <taxon>Liliopsida</taxon>
        <taxon>Asparagales</taxon>
        <taxon>Orchidaceae</taxon>
        <taxon>Orchidoideae</taxon>
        <taxon>Orchideae</taxon>
        <taxon>Orchidinae</taxon>
        <taxon>Platanthera</taxon>
    </lineage>
</organism>
<protein>
    <submittedName>
        <fullName evidence="2">Uncharacterized protein</fullName>
    </submittedName>
</protein>